<feature type="region of interest" description="Disordered" evidence="1">
    <location>
        <begin position="190"/>
        <end position="239"/>
    </location>
</feature>
<gene>
    <name evidence="4" type="ORF">BD410DRAFT_809782</name>
</gene>
<evidence type="ECO:0000259" key="3">
    <source>
        <dbReference type="Pfam" id="PF01693"/>
    </source>
</evidence>
<dbReference type="InterPro" id="IPR011320">
    <property type="entry name" value="RNase_H1_N"/>
</dbReference>
<evidence type="ECO:0000313" key="5">
    <source>
        <dbReference type="Proteomes" id="UP000294933"/>
    </source>
</evidence>
<dbReference type="AlphaFoldDB" id="A0A4Y7PIK1"/>
<dbReference type="VEuPathDB" id="FungiDB:BD410DRAFT_809782"/>
<dbReference type="EMBL" id="ML170347">
    <property type="protein sequence ID" value="TDL14369.1"/>
    <property type="molecule type" value="Genomic_DNA"/>
</dbReference>
<feature type="compositionally biased region" description="Gly residues" evidence="1">
    <location>
        <begin position="213"/>
        <end position="232"/>
    </location>
</feature>
<feature type="compositionally biased region" description="Basic and acidic residues" evidence="1">
    <location>
        <begin position="193"/>
        <end position="210"/>
    </location>
</feature>
<protein>
    <recommendedName>
        <fullName evidence="3">Ribonuclease H1 N-terminal domain-containing protein</fullName>
    </recommendedName>
</protein>
<proteinExistence type="predicted"/>
<feature type="domain" description="Ribonuclease H1 N-terminal" evidence="3">
    <location>
        <begin position="138"/>
        <end position="167"/>
    </location>
</feature>
<feature type="compositionally biased region" description="Basic and acidic residues" evidence="1">
    <location>
        <begin position="13"/>
        <end position="32"/>
    </location>
</feature>
<sequence length="239" mass="25812">MHVDFPMTASHVPSKDVRHDHEEDDDRRDPRPPFRPGAGSDATPEDLWLVMVVVYIIRAVIYSVGYMYHVGSQVMANIPCEFDVGARTSPAGFIAPAPAPDNVDNNANLEEPAELPFPVHMPTFEAGSEPDNHLGRRWYVVFVGRQVGVFSSWDKVAAATYGVSGQAQRRVNGFAMARRVFFDAAAQGNVRWVPDDPGPRKYQNPKRDDEGPGAAGGSGTGMAGGSGTGTAGGCVKREE</sequence>
<dbReference type="Pfam" id="PF01693">
    <property type="entry name" value="Cauli_VI"/>
    <property type="match status" value="1"/>
</dbReference>
<keyword evidence="2" id="KW-0472">Membrane</keyword>
<dbReference type="InterPro" id="IPR037056">
    <property type="entry name" value="RNase_H1_N_sf"/>
</dbReference>
<dbReference type="InterPro" id="IPR009027">
    <property type="entry name" value="Ribosomal_bL9/RNase_H1_N"/>
</dbReference>
<accession>A0A4Y7PIK1</accession>
<reference evidence="4 5" key="1">
    <citation type="submission" date="2018-06" db="EMBL/GenBank/DDBJ databases">
        <title>A transcriptomic atlas of mushroom development highlights an independent origin of complex multicellularity.</title>
        <authorList>
            <consortium name="DOE Joint Genome Institute"/>
            <person name="Krizsan K."/>
            <person name="Almasi E."/>
            <person name="Merenyi Z."/>
            <person name="Sahu N."/>
            <person name="Viragh M."/>
            <person name="Koszo T."/>
            <person name="Mondo S."/>
            <person name="Kiss B."/>
            <person name="Balint B."/>
            <person name="Kues U."/>
            <person name="Barry K."/>
            <person name="Hegedus J.C."/>
            <person name="Henrissat B."/>
            <person name="Johnson J."/>
            <person name="Lipzen A."/>
            <person name="Ohm R."/>
            <person name="Nagy I."/>
            <person name="Pangilinan J."/>
            <person name="Yan J."/>
            <person name="Xiong Y."/>
            <person name="Grigoriev I.V."/>
            <person name="Hibbett D.S."/>
            <person name="Nagy L.G."/>
        </authorList>
    </citation>
    <scope>NUCLEOTIDE SEQUENCE [LARGE SCALE GENOMIC DNA]</scope>
    <source>
        <strain evidence="4 5">SZMC22713</strain>
    </source>
</reference>
<dbReference type="Gene3D" id="3.40.970.10">
    <property type="entry name" value="Ribonuclease H1, N-terminal domain"/>
    <property type="match status" value="1"/>
</dbReference>
<evidence type="ECO:0000313" key="4">
    <source>
        <dbReference type="EMBL" id="TDL14369.1"/>
    </source>
</evidence>
<dbReference type="OrthoDB" id="3270804at2759"/>
<keyword evidence="2" id="KW-1133">Transmembrane helix</keyword>
<feature type="region of interest" description="Disordered" evidence="1">
    <location>
        <begin position="1"/>
        <end position="40"/>
    </location>
</feature>
<dbReference type="SUPFAM" id="SSF55658">
    <property type="entry name" value="L9 N-domain-like"/>
    <property type="match status" value="1"/>
</dbReference>
<name>A0A4Y7PIK1_9AGAM</name>
<feature type="transmembrane region" description="Helical" evidence="2">
    <location>
        <begin position="47"/>
        <end position="68"/>
    </location>
</feature>
<dbReference type="Proteomes" id="UP000294933">
    <property type="component" value="Unassembled WGS sequence"/>
</dbReference>
<evidence type="ECO:0000256" key="1">
    <source>
        <dbReference type="SAM" id="MobiDB-lite"/>
    </source>
</evidence>
<keyword evidence="5" id="KW-1185">Reference proteome</keyword>
<keyword evidence="2" id="KW-0812">Transmembrane</keyword>
<organism evidence="4 5">
    <name type="scientific">Rickenella mellea</name>
    <dbReference type="NCBI Taxonomy" id="50990"/>
    <lineage>
        <taxon>Eukaryota</taxon>
        <taxon>Fungi</taxon>
        <taxon>Dikarya</taxon>
        <taxon>Basidiomycota</taxon>
        <taxon>Agaricomycotina</taxon>
        <taxon>Agaricomycetes</taxon>
        <taxon>Hymenochaetales</taxon>
        <taxon>Rickenellaceae</taxon>
        <taxon>Rickenella</taxon>
    </lineage>
</organism>
<evidence type="ECO:0000256" key="2">
    <source>
        <dbReference type="SAM" id="Phobius"/>
    </source>
</evidence>